<dbReference type="EMBL" id="CAXAJV020001299">
    <property type="protein sequence ID" value="CAL7949209.1"/>
    <property type="molecule type" value="Genomic_DNA"/>
</dbReference>
<evidence type="ECO:0000313" key="2">
    <source>
        <dbReference type="EMBL" id="CAL7949209.1"/>
    </source>
</evidence>
<gene>
    <name evidence="2" type="ORF">XYLVIOL_LOCUS9271</name>
</gene>
<feature type="transmembrane region" description="Helical" evidence="1">
    <location>
        <begin position="46"/>
        <end position="69"/>
    </location>
</feature>
<keyword evidence="1" id="KW-1133">Transmembrane helix</keyword>
<accession>A0ABP1P7J8</accession>
<sequence>MSCEKASRRLRLLLGKAKRLSLSTDDVVRLPAAKKLLSARVASDSIVWTILATIALILGGGLVLVLFYVPCTVKDRI</sequence>
<evidence type="ECO:0000313" key="3">
    <source>
        <dbReference type="Proteomes" id="UP001642520"/>
    </source>
</evidence>
<protein>
    <submittedName>
        <fullName evidence="2">Uncharacterized protein</fullName>
    </submittedName>
</protein>
<reference evidence="2 3" key="1">
    <citation type="submission" date="2024-08" db="EMBL/GenBank/DDBJ databases">
        <authorList>
            <person name="Will J Nash"/>
            <person name="Angela Man"/>
            <person name="Seanna McTaggart"/>
            <person name="Kendall Baker"/>
            <person name="Tom Barker"/>
            <person name="Leah Catchpole"/>
            <person name="Alex Durrant"/>
            <person name="Karim Gharbi"/>
            <person name="Naomi Irish"/>
            <person name="Gemy Kaithakottil"/>
            <person name="Debby Ku"/>
            <person name="Aaliyah Providence"/>
            <person name="Felix Shaw"/>
            <person name="David Swarbreck"/>
            <person name="Chris Watkins"/>
            <person name="Ann M. McCartney"/>
            <person name="Giulio Formenti"/>
            <person name="Alice Mouton"/>
            <person name="Noel Vella"/>
            <person name="Bjorn M von Reumont"/>
            <person name="Adriana Vella"/>
            <person name="Wilfried Haerty"/>
        </authorList>
    </citation>
    <scope>NUCLEOTIDE SEQUENCE [LARGE SCALE GENOMIC DNA]</scope>
</reference>
<organism evidence="2 3">
    <name type="scientific">Xylocopa violacea</name>
    <name type="common">Violet carpenter bee</name>
    <name type="synonym">Apis violacea</name>
    <dbReference type="NCBI Taxonomy" id="135666"/>
    <lineage>
        <taxon>Eukaryota</taxon>
        <taxon>Metazoa</taxon>
        <taxon>Ecdysozoa</taxon>
        <taxon>Arthropoda</taxon>
        <taxon>Hexapoda</taxon>
        <taxon>Insecta</taxon>
        <taxon>Pterygota</taxon>
        <taxon>Neoptera</taxon>
        <taxon>Endopterygota</taxon>
        <taxon>Hymenoptera</taxon>
        <taxon>Apocrita</taxon>
        <taxon>Aculeata</taxon>
        <taxon>Apoidea</taxon>
        <taxon>Anthophila</taxon>
        <taxon>Apidae</taxon>
        <taxon>Xylocopa</taxon>
        <taxon>Xylocopa</taxon>
    </lineage>
</organism>
<keyword evidence="3" id="KW-1185">Reference proteome</keyword>
<keyword evidence="1" id="KW-0472">Membrane</keyword>
<comment type="caution">
    <text evidence="2">The sequence shown here is derived from an EMBL/GenBank/DDBJ whole genome shotgun (WGS) entry which is preliminary data.</text>
</comment>
<evidence type="ECO:0000256" key="1">
    <source>
        <dbReference type="SAM" id="Phobius"/>
    </source>
</evidence>
<proteinExistence type="predicted"/>
<keyword evidence="1" id="KW-0812">Transmembrane</keyword>
<name>A0ABP1P7J8_XYLVO</name>
<dbReference type="Proteomes" id="UP001642520">
    <property type="component" value="Unassembled WGS sequence"/>
</dbReference>